<organism evidence="2 3">
    <name type="scientific">Svornostia abyssi</name>
    <dbReference type="NCBI Taxonomy" id="2898438"/>
    <lineage>
        <taxon>Bacteria</taxon>
        <taxon>Bacillati</taxon>
        <taxon>Actinomycetota</taxon>
        <taxon>Thermoleophilia</taxon>
        <taxon>Solirubrobacterales</taxon>
        <taxon>Baekduiaceae</taxon>
        <taxon>Svornostia</taxon>
    </lineage>
</organism>
<dbReference type="Proteomes" id="UP001058860">
    <property type="component" value="Chromosome"/>
</dbReference>
<dbReference type="EMBL" id="CP088295">
    <property type="protein sequence ID" value="UUY05551.1"/>
    <property type="molecule type" value="Genomic_DNA"/>
</dbReference>
<feature type="chain" id="PRO_5046604356" evidence="1">
    <location>
        <begin position="29"/>
        <end position="592"/>
    </location>
</feature>
<dbReference type="InterPro" id="IPR029058">
    <property type="entry name" value="AB_hydrolase_fold"/>
</dbReference>
<sequence>MEHMGNTWSRVLLAATAIATALPTAAVAAPPPSGVVERVETPWVSNAAADVPRWAGVTQSEVRLKVPLSAKYPAHPAECDWITYLRFRSADGPSDPQQADAVYVGMPGIFEGASAFDIIGRNIVSEARSRGRHVEVWGVDRRSNCLEDRTGIEAAKTARDARVAMDYYFRGREIGGRRFEDFRGTVPSTFRIDLHGKDAFQRQLGLEQTLLDYYAVIADGFPDPAQRTKKVVCGGHSLGGILTGLFAAWDFDGDRRTTADAGVNQCAGFIAVDTFAVSRADRTLVPALSGVTRPFGRLAPGMESLIELPVINPEIMAILTGAAGNAYFNGDEESSLQREIPRTPRVREALRILFSRDLMHYVRSGRPDLTDLRLTSEAIFGLMLDDNSYNFSSIAQVSMGFPSGGPLAPKHFPLPNQLSLIPALRPLTGNLLGGGRLVVPTAPRTADGGGPLYGWHRLGSVPTNRYTNPAREFADLRQVARAFHEPPADFVEYYFPTKLAYESSTALLGLRPGALGRHLLHDDAAFRLPGLNLLAGEGPARVASGVRHPGRTVLLPAYKHIDPLTASPAQADGSAERSMVEATDFLLEVADG</sequence>
<evidence type="ECO:0000313" key="2">
    <source>
        <dbReference type="EMBL" id="UUY05551.1"/>
    </source>
</evidence>
<feature type="signal peptide" evidence="1">
    <location>
        <begin position="1"/>
        <end position="28"/>
    </location>
</feature>
<accession>A0ABY5PLJ0</accession>
<name>A0ABY5PLJ0_9ACTN</name>
<evidence type="ECO:0000313" key="3">
    <source>
        <dbReference type="Proteomes" id="UP001058860"/>
    </source>
</evidence>
<evidence type="ECO:0000256" key="1">
    <source>
        <dbReference type="SAM" id="SignalP"/>
    </source>
</evidence>
<keyword evidence="3" id="KW-1185">Reference proteome</keyword>
<keyword evidence="1" id="KW-0732">Signal</keyword>
<reference evidence="3" key="1">
    <citation type="submission" date="2021-11" db="EMBL/GenBank/DDBJ databases">
        <title>Cultivation dependent microbiological survey of springs from the worlds oldest radium mine currently devoted to the extraction of radon-saturated water.</title>
        <authorList>
            <person name="Kapinusova G."/>
            <person name="Smrhova T."/>
            <person name="Strejcek M."/>
            <person name="Suman J."/>
            <person name="Jani K."/>
            <person name="Pajer P."/>
            <person name="Uhlik O."/>
        </authorList>
    </citation>
    <scope>NUCLEOTIDE SEQUENCE [LARGE SCALE GENOMIC DNA]</scope>
    <source>
        <strain evidence="3">J379</strain>
    </source>
</reference>
<dbReference type="RefSeq" id="WP_353865997.1">
    <property type="nucleotide sequence ID" value="NZ_CP088295.1"/>
</dbReference>
<proteinExistence type="predicted"/>
<protein>
    <submittedName>
        <fullName evidence="2">Uncharacterized protein</fullName>
    </submittedName>
</protein>
<gene>
    <name evidence="2" type="ORF">LRS13_08540</name>
</gene>
<dbReference type="SUPFAM" id="SSF53474">
    <property type="entry name" value="alpha/beta-Hydrolases"/>
    <property type="match status" value="1"/>
</dbReference>